<dbReference type="AlphaFoldDB" id="A0A6I9QBR4"/>
<dbReference type="FunCoup" id="A0A6I9QBR4">
    <property type="interactions" value="815"/>
</dbReference>
<dbReference type="RefSeq" id="XP_010906437.1">
    <property type="nucleotide sequence ID" value="XM_010908135.3"/>
</dbReference>
<organism evidence="1 2">
    <name type="scientific">Elaeis guineensis var. tenera</name>
    <name type="common">Oil palm</name>
    <dbReference type="NCBI Taxonomy" id="51953"/>
    <lineage>
        <taxon>Eukaryota</taxon>
        <taxon>Viridiplantae</taxon>
        <taxon>Streptophyta</taxon>
        <taxon>Embryophyta</taxon>
        <taxon>Tracheophyta</taxon>
        <taxon>Spermatophyta</taxon>
        <taxon>Magnoliopsida</taxon>
        <taxon>Liliopsida</taxon>
        <taxon>Arecaceae</taxon>
        <taxon>Arecoideae</taxon>
        <taxon>Cocoseae</taxon>
        <taxon>Elaeidinae</taxon>
        <taxon>Elaeis</taxon>
    </lineage>
</organism>
<evidence type="ECO:0000313" key="1">
    <source>
        <dbReference type="Proteomes" id="UP000504607"/>
    </source>
</evidence>
<accession>A0A6I9QBR4</accession>
<gene>
    <name evidence="2" type="primary">LOC105033368</name>
</gene>
<dbReference type="InterPro" id="IPR009902">
    <property type="entry name" value="DUF1442"/>
</dbReference>
<dbReference type="Proteomes" id="UP000504607">
    <property type="component" value="Unplaced"/>
</dbReference>
<dbReference type="PANTHER" id="PTHR33593">
    <property type="entry name" value="DUF1442 FAMILY PROTEIN"/>
    <property type="match status" value="1"/>
</dbReference>
<proteinExistence type="predicted"/>
<evidence type="ECO:0000313" key="2">
    <source>
        <dbReference type="RefSeq" id="XP_010906437.1"/>
    </source>
</evidence>
<dbReference type="RefSeq" id="XP_073111306.1">
    <property type="nucleotide sequence ID" value="XM_073255205.1"/>
</dbReference>
<dbReference type="Pfam" id="PF07279">
    <property type="entry name" value="DUF1442"/>
    <property type="match status" value="1"/>
</dbReference>
<sequence length="215" mass="22976">MKLVWCPETASKAYIDAVKALADRELEETNVAELVAAMAGGWNAQLIVEAWAHGDGAATSLGLEAAAQHTRGRHVCVVPDERSAAEYVEVMRRAGLPAAERGVVVGEAEEVMGELEGVDFMVVDWRLRDAAKVLRAARAGPRGMVVVRKGAGRRRSGAAAMAAGTRLVRSAFLPIGRGLEVLHLGVGKGPSLGSGCGRWIKHVDRHTGEEHVFRR</sequence>
<dbReference type="InterPro" id="IPR029063">
    <property type="entry name" value="SAM-dependent_MTases_sf"/>
</dbReference>
<dbReference type="InParanoid" id="A0A6I9QBR4"/>
<dbReference type="GeneID" id="105033368"/>
<dbReference type="PANTHER" id="PTHR33593:SF2">
    <property type="entry name" value="ANKYRIN REPEAT_KH DOMAIN PROTEIN (DUF1442)"/>
    <property type="match status" value="1"/>
</dbReference>
<dbReference type="Gene3D" id="3.40.50.150">
    <property type="entry name" value="Vaccinia Virus protein VP39"/>
    <property type="match status" value="1"/>
</dbReference>
<keyword evidence="1" id="KW-1185">Reference proteome</keyword>
<dbReference type="OrthoDB" id="685237at2759"/>
<protein>
    <submittedName>
        <fullName evidence="2">Uncharacterized protein LOC105033368</fullName>
    </submittedName>
</protein>
<name>A0A6I9QBR4_ELAGV</name>
<reference evidence="2" key="1">
    <citation type="submission" date="2025-08" db="UniProtKB">
        <authorList>
            <consortium name="RefSeq"/>
        </authorList>
    </citation>
    <scope>IDENTIFICATION</scope>
</reference>